<sequence>MQLDEKLLDVHIENPFNHDYVIYRYPAIEIHVEIPFDDDPTPNEGTVTLYNLSDSSLSKIKKGINIGVFAGSPKAWGDLIAANIAKVETRFDGPTRVTNLTISDYGNIGVKQLNLTFANNTKASTILNRLCIEVNLPPMVLELPEDKIYTTGYKVTGNINDAFTEIIADCKAAMYWRRGRIYIRDLKKGNDERFKLNSETGLIGSPERVETDDYKGYNIQCILQHRISTASIIELDTKSVKGTFRAKSGRHSFDGSSFITEVLVVE</sequence>
<evidence type="ECO:0000313" key="1">
    <source>
        <dbReference type="EMBL" id="MDZ5758047.1"/>
    </source>
</evidence>
<gene>
    <name evidence="1" type="ORF">RAK27_05190</name>
</gene>
<evidence type="ECO:0000313" key="2">
    <source>
        <dbReference type="Proteomes" id="UP001290462"/>
    </source>
</evidence>
<reference evidence="1" key="1">
    <citation type="submission" date="2023-08" db="EMBL/GenBank/DDBJ databases">
        <title>Genomic characterization of piscicolin 126 produced by Carnobacterium maltaromaticum CM22 strain isolated from salmon (Salmo salar).</title>
        <authorList>
            <person name="Gonzalez-Gragera E."/>
            <person name="Garcia-Lopez J.D."/>
            <person name="Teso-Perez C."/>
            <person name="Gimenez-Hernandez I."/>
            <person name="Peralta-Sanchez J.M."/>
            <person name="Valdivia E."/>
            <person name="Montalban-Lopez M."/>
            <person name="Martin-Platero A.M."/>
            <person name="Banos A."/>
            <person name="Martinez-Bueno M."/>
        </authorList>
    </citation>
    <scope>NUCLEOTIDE SEQUENCE</scope>
    <source>
        <strain evidence="1">CM22</strain>
    </source>
</reference>
<dbReference type="Proteomes" id="UP001290462">
    <property type="component" value="Unassembled WGS sequence"/>
</dbReference>
<organism evidence="1 2">
    <name type="scientific">Carnobacterium maltaromaticum</name>
    <name type="common">Carnobacterium piscicola</name>
    <dbReference type="NCBI Taxonomy" id="2751"/>
    <lineage>
        <taxon>Bacteria</taxon>
        <taxon>Bacillati</taxon>
        <taxon>Bacillota</taxon>
        <taxon>Bacilli</taxon>
        <taxon>Lactobacillales</taxon>
        <taxon>Carnobacteriaceae</taxon>
        <taxon>Carnobacterium</taxon>
    </lineage>
</organism>
<comment type="caution">
    <text evidence="1">The sequence shown here is derived from an EMBL/GenBank/DDBJ whole genome shotgun (WGS) entry which is preliminary data.</text>
</comment>
<accession>A0AAW9JNL9</accession>
<name>A0AAW9JNL9_CARML</name>
<dbReference type="NCBIfam" id="NF047561">
    <property type="entry name" value="orf58_phage_fam"/>
    <property type="match status" value="1"/>
</dbReference>
<dbReference type="RefSeq" id="WP_322808627.1">
    <property type="nucleotide sequence ID" value="NZ_JAVBVO010000003.1"/>
</dbReference>
<dbReference type="AlphaFoldDB" id="A0AAW9JNL9"/>
<proteinExistence type="predicted"/>
<dbReference type="EMBL" id="JAVBVO010000003">
    <property type="protein sequence ID" value="MDZ5758047.1"/>
    <property type="molecule type" value="Genomic_DNA"/>
</dbReference>
<protein>
    <submittedName>
        <fullName evidence="1">Uncharacterized protein</fullName>
    </submittedName>
</protein>